<organism evidence="4 5">
    <name type="scientific">Photobacterium indicum</name>
    <dbReference type="NCBI Taxonomy" id="81447"/>
    <lineage>
        <taxon>Bacteria</taxon>
        <taxon>Pseudomonadati</taxon>
        <taxon>Pseudomonadota</taxon>
        <taxon>Gammaproteobacteria</taxon>
        <taxon>Vibrionales</taxon>
        <taxon>Vibrionaceae</taxon>
        <taxon>Photobacterium</taxon>
    </lineage>
</organism>
<comment type="caution">
    <text evidence="4">The sequence shown here is derived from an EMBL/GenBank/DDBJ whole genome shotgun (WGS) entry which is preliminary data.</text>
</comment>
<evidence type="ECO:0000256" key="1">
    <source>
        <dbReference type="ARBA" id="ARBA00023231"/>
    </source>
</evidence>
<evidence type="ECO:0000313" key="4">
    <source>
        <dbReference type="EMBL" id="PSV46241.1"/>
    </source>
</evidence>
<proteinExistence type="predicted"/>
<feature type="region of interest" description="Disordered" evidence="2">
    <location>
        <begin position="129"/>
        <end position="201"/>
    </location>
</feature>
<dbReference type="Pfam" id="PF02579">
    <property type="entry name" value="Nitro_FeMo-Co"/>
    <property type="match status" value="1"/>
</dbReference>
<dbReference type="Gene3D" id="3.30.420.130">
    <property type="entry name" value="Dinitrogenase iron-molybdenum cofactor biosynthesis domain"/>
    <property type="match status" value="1"/>
</dbReference>
<dbReference type="InterPro" id="IPR036105">
    <property type="entry name" value="DiNase_FeMo-co_biosyn_sf"/>
</dbReference>
<sequence length="211" mass="23835">MPITRSLRTRLLSCTTKKKKEQQPMIIAIPMNEDRIANHFSKADNFLFINEQGEEVSRHTNPIYNAHCAGKNDLLELFGRQHADRIVVRNIGKQMLGKLLAHRFTVFQTNCGRHDILDLANPEAAGLNSLTDAEQGRPSSNHKEKKKESGCRHNNKGAISKQGHCCQQRADSPEVQERHHHKDGYNAHSRGRGRCGHGESRGHHCCRNTPV</sequence>
<dbReference type="EMBL" id="PYOC01000005">
    <property type="protein sequence ID" value="PSV46241.1"/>
    <property type="molecule type" value="Genomic_DNA"/>
</dbReference>
<reference evidence="4 5" key="1">
    <citation type="submission" date="2018-03" db="EMBL/GenBank/DDBJ databases">
        <title>Whole genome sequencing of Histamine producing bacteria.</title>
        <authorList>
            <person name="Butler K."/>
        </authorList>
    </citation>
    <scope>NUCLEOTIDE SEQUENCE [LARGE SCALE GENOMIC DNA]</scope>
    <source>
        <strain evidence="4 5">ATCC 19614</strain>
    </source>
</reference>
<dbReference type="InterPro" id="IPR003731">
    <property type="entry name" value="Di-Nase_FeMo-co_biosynth"/>
</dbReference>
<dbReference type="Proteomes" id="UP000241803">
    <property type="component" value="Unassembled WGS sequence"/>
</dbReference>
<dbReference type="AlphaFoldDB" id="A0A2T3L790"/>
<keyword evidence="5" id="KW-1185">Reference proteome</keyword>
<name>A0A2T3L790_9GAMM</name>
<evidence type="ECO:0000313" key="5">
    <source>
        <dbReference type="Proteomes" id="UP000241803"/>
    </source>
</evidence>
<gene>
    <name evidence="4" type="ORF">C9J47_15420</name>
</gene>
<keyword evidence="1" id="KW-0535">Nitrogen fixation</keyword>
<accession>A0A2T3L790</accession>
<protein>
    <recommendedName>
        <fullName evidence="3">Dinitrogenase iron-molybdenum cofactor biosynthesis domain-containing protein</fullName>
    </recommendedName>
</protein>
<dbReference type="SUPFAM" id="SSF53146">
    <property type="entry name" value="Nitrogenase accessory factor-like"/>
    <property type="match status" value="1"/>
</dbReference>
<evidence type="ECO:0000256" key="2">
    <source>
        <dbReference type="SAM" id="MobiDB-lite"/>
    </source>
</evidence>
<feature type="domain" description="Dinitrogenase iron-molybdenum cofactor biosynthesis" evidence="3">
    <location>
        <begin position="33"/>
        <end position="109"/>
    </location>
</feature>
<evidence type="ECO:0000259" key="3">
    <source>
        <dbReference type="Pfam" id="PF02579"/>
    </source>
</evidence>